<keyword evidence="7" id="KW-0812">Transmembrane</keyword>
<dbReference type="GO" id="GO:0005576">
    <property type="term" value="C:extracellular region"/>
    <property type="evidence" value="ECO:0007669"/>
    <property type="project" value="UniProtKB-SubCell"/>
</dbReference>
<dbReference type="Proteomes" id="UP000005408">
    <property type="component" value="Unassembled WGS sequence"/>
</dbReference>
<evidence type="ECO:0000256" key="3">
    <source>
        <dbReference type="ARBA" id="ARBA00022525"/>
    </source>
</evidence>
<proteinExistence type="inferred from homology"/>
<comment type="subcellular location">
    <subcellularLocation>
        <location evidence="1">Secreted</location>
    </subcellularLocation>
</comment>
<sequence>MVRLLKYIFSHFIRINGRMFVFSMPISFNVLPQFLVLSLVFITSFGEELLQTVKDEVPGGNYTVYQIRSRGRLRLELVSISGDADLYVSDSEPIPSDENYDVKSFSCGVDTVELSSSMKRPIAVSVFGHPFYSVSKYSLSVFKLPEKEEIDYATLDALYNDYVDDKPETTQDSSQVSEDEYSYQDSDTDEESNMWTIAITILKLLFDVLL</sequence>
<organism evidence="8 9">
    <name type="scientific">Magallana gigas</name>
    <name type="common">Pacific oyster</name>
    <name type="synonym">Crassostrea gigas</name>
    <dbReference type="NCBI Taxonomy" id="29159"/>
    <lineage>
        <taxon>Eukaryota</taxon>
        <taxon>Metazoa</taxon>
        <taxon>Spiralia</taxon>
        <taxon>Lophotrochozoa</taxon>
        <taxon>Mollusca</taxon>
        <taxon>Bivalvia</taxon>
        <taxon>Autobranchia</taxon>
        <taxon>Pteriomorphia</taxon>
        <taxon>Ostreida</taxon>
        <taxon>Ostreoidea</taxon>
        <taxon>Ostreidae</taxon>
        <taxon>Magallana</taxon>
    </lineage>
</organism>
<evidence type="ECO:0000256" key="6">
    <source>
        <dbReference type="SAM" id="MobiDB-lite"/>
    </source>
</evidence>
<keyword evidence="4" id="KW-0732">Signal</keyword>
<dbReference type="PANTHER" id="PTHR31703">
    <property type="entry name" value="UPF0669 PROTEIN C6ORF120"/>
    <property type="match status" value="1"/>
</dbReference>
<dbReference type="Pfam" id="PF17065">
    <property type="entry name" value="UPF0669"/>
    <property type="match status" value="1"/>
</dbReference>
<dbReference type="EnsemblMetazoa" id="G13512.3">
    <property type="protein sequence ID" value="G13512.3:cds"/>
    <property type="gene ID" value="G13512"/>
</dbReference>
<keyword evidence="9" id="KW-1185">Reference proteome</keyword>
<feature type="compositionally biased region" description="Acidic residues" evidence="6">
    <location>
        <begin position="177"/>
        <end position="188"/>
    </location>
</feature>
<keyword evidence="5" id="KW-0325">Glycoprotein</keyword>
<accession>A0A8W8IDP5</accession>
<evidence type="ECO:0000256" key="1">
    <source>
        <dbReference type="ARBA" id="ARBA00004613"/>
    </source>
</evidence>
<evidence type="ECO:0000313" key="8">
    <source>
        <dbReference type="EnsemblMetazoa" id="G13512.3:cds"/>
    </source>
</evidence>
<evidence type="ECO:0000256" key="2">
    <source>
        <dbReference type="ARBA" id="ARBA00008960"/>
    </source>
</evidence>
<feature type="region of interest" description="Disordered" evidence="6">
    <location>
        <begin position="164"/>
        <end position="188"/>
    </location>
</feature>
<dbReference type="AlphaFoldDB" id="A0A8W8IDP5"/>
<evidence type="ECO:0000256" key="7">
    <source>
        <dbReference type="SAM" id="Phobius"/>
    </source>
</evidence>
<evidence type="ECO:0000256" key="5">
    <source>
        <dbReference type="ARBA" id="ARBA00023180"/>
    </source>
</evidence>
<feature type="transmembrane region" description="Helical" evidence="7">
    <location>
        <begin position="20"/>
        <end position="42"/>
    </location>
</feature>
<keyword evidence="3" id="KW-0964">Secreted</keyword>
<dbReference type="PANTHER" id="PTHR31703:SF2">
    <property type="entry name" value="UPF0669 PROTEIN C6ORF120"/>
    <property type="match status" value="1"/>
</dbReference>
<reference evidence="8" key="1">
    <citation type="submission" date="2022-08" db="UniProtKB">
        <authorList>
            <consortium name="EnsemblMetazoa"/>
        </authorList>
    </citation>
    <scope>IDENTIFICATION</scope>
    <source>
        <strain evidence="8">05x7-T-G4-1.051#20</strain>
    </source>
</reference>
<protein>
    <submittedName>
        <fullName evidence="8">Uncharacterized protein</fullName>
    </submittedName>
</protein>
<evidence type="ECO:0000256" key="4">
    <source>
        <dbReference type="ARBA" id="ARBA00022729"/>
    </source>
</evidence>
<keyword evidence="7" id="KW-0472">Membrane</keyword>
<evidence type="ECO:0000313" key="9">
    <source>
        <dbReference type="Proteomes" id="UP000005408"/>
    </source>
</evidence>
<name>A0A8W8IDP5_MAGGI</name>
<comment type="similarity">
    <text evidence="2">Belongs to the UPF0669 family.</text>
</comment>
<keyword evidence="7" id="KW-1133">Transmembrane helix</keyword>
<dbReference type="InterPro" id="IPR031420">
    <property type="entry name" value="UPF0669"/>
</dbReference>